<dbReference type="SUPFAM" id="SSF55073">
    <property type="entry name" value="Nucleotide cyclase"/>
    <property type="match status" value="1"/>
</dbReference>
<dbReference type="Gene3D" id="3.30.450.20">
    <property type="entry name" value="PAS domain"/>
    <property type="match status" value="2"/>
</dbReference>
<evidence type="ECO:0000256" key="1">
    <source>
        <dbReference type="ARBA" id="ARBA00001946"/>
    </source>
</evidence>
<proteinExistence type="predicted"/>
<accession>I3YGC8</accession>
<keyword evidence="6" id="KW-0175">Coiled coil</keyword>
<dbReference type="InterPro" id="IPR013654">
    <property type="entry name" value="PAS_2"/>
</dbReference>
<dbReference type="Gene3D" id="3.30.450.270">
    <property type="match status" value="1"/>
</dbReference>
<dbReference type="InterPro" id="IPR043128">
    <property type="entry name" value="Rev_trsase/Diguanyl_cyclase"/>
</dbReference>
<dbReference type="SUPFAM" id="SSF141868">
    <property type="entry name" value="EAL domain-like"/>
    <property type="match status" value="1"/>
</dbReference>
<dbReference type="CDD" id="cd01949">
    <property type="entry name" value="GGDEF"/>
    <property type="match status" value="1"/>
</dbReference>
<dbReference type="InterPro" id="IPR001633">
    <property type="entry name" value="EAL_dom"/>
</dbReference>
<dbReference type="SMART" id="SM00052">
    <property type="entry name" value="EAL"/>
    <property type="match status" value="1"/>
</dbReference>
<dbReference type="CDD" id="cd01948">
    <property type="entry name" value="EAL"/>
    <property type="match status" value="1"/>
</dbReference>
<dbReference type="Pfam" id="PF00990">
    <property type="entry name" value="GGDEF"/>
    <property type="match status" value="1"/>
</dbReference>
<evidence type="ECO:0000256" key="3">
    <source>
        <dbReference type="ARBA" id="ARBA00022606"/>
    </source>
</evidence>
<keyword evidence="4" id="KW-0157">Chromophore</keyword>
<dbReference type="GO" id="GO:0009881">
    <property type="term" value="F:photoreceptor activity"/>
    <property type="evidence" value="ECO:0007669"/>
    <property type="project" value="UniProtKB-KW"/>
</dbReference>
<dbReference type="Proteomes" id="UP000006062">
    <property type="component" value="Chromosome"/>
</dbReference>
<evidence type="ECO:0000313" key="13">
    <source>
        <dbReference type="Proteomes" id="UP000006062"/>
    </source>
</evidence>
<evidence type="ECO:0000259" key="11">
    <source>
        <dbReference type="PROSITE" id="PS50887"/>
    </source>
</evidence>
<dbReference type="SMART" id="SM00267">
    <property type="entry name" value="GGDEF"/>
    <property type="match status" value="1"/>
</dbReference>
<protein>
    <submittedName>
        <fullName evidence="12">Diguanylate cyclase (GGDEF) domain-containing protein</fullName>
    </submittedName>
</protein>
<dbReference type="eggNOG" id="COG5001">
    <property type="taxonomic scope" value="Bacteria"/>
</dbReference>
<dbReference type="SUPFAM" id="SSF55785">
    <property type="entry name" value="PYP-like sensor domain (PAS domain)"/>
    <property type="match status" value="2"/>
</dbReference>
<dbReference type="FunFam" id="3.30.70.270:FF:000001">
    <property type="entry name" value="Diguanylate cyclase domain protein"/>
    <property type="match status" value="1"/>
</dbReference>
<dbReference type="Gene3D" id="3.20.20.450">
    <property type="entry name" value="EAL domain"/>
    <property type="match status" value="1"/>
</dbReference>
<dbReference type="InterPro" id="IPR029787">
    <property type="entry name" value="Nucleotide_cyclase"/>
</dbReference>
<evidence type="ECO:0000259" key="9">
    <source>
        <dbReference type="PROSITE" id="PS50112"/>
    </source>
</evidence>
<keyword evidence="3" id="KW-0716">Sensory transduction</keyword>
<keyword evidence="13" id="KW-1185">Reference proteome</keyword>
<feature type="domain" description="Phytochrome chromophore attachment site" evidence="8">
    <location>
        <begin position="295"/>
        <end position="453"/>
    </location>
</feature>
<evidence type="ECO:0000256" key="6">
    <source>
        <dbReference type="SAM" id="Coils"/>
    </source>
</evidence>
<dbReference type="OrthoDB" id="9808408at2"/>
<sequence length="1122" mass="124780">MMFNDAIDIHDPRQLDNLSEEQLDRLPCGAIRVDAEGVILFYSRSQAAITNRTPEAVIGRNFFSDVAPCTVVPEFYGRFRRGVLTGQLNTAFEFVFDFQMHPIQVRISMRASHRPGEFWILIEPLRQLPPRNEQVAHDLISGKFCETLAALSAASFDFSQCDAEPIATCGAIQPFGCLLTIDPATLRIDACSANTAMYLGLEPETLLGEPLTLALPDSDAERLACLGAGEDSALFCPSFFRAKAPVGELPLDVRVHRWRGRLLLEIEPHGEMAMDARLRGFDLAAFQRRLRGCDSATRICQEAVEIFRYLTGFERVVAYRFEPEDDGIVIAESLLPGAWPSILGLRYPATDIPRQARALYRETPLRYAPSRDHSDVPLLSKTLAPGAIDIGVAHLRAQSPIHRNYLKRFDVNGSMSLSILHDERLWGLIIFHHRAPHPVTSTTRRGLIELSGCLSARLGLVEERERNRASELGMAEVNGIVGEIDIEQPFPESFIGKEQLLCELVGADMVQIYHHGQPLFLGQDCNIPNGHIQNLLDFLRTRPGPLWSTDCLSGEFEPAAAYPDRLAGVMAIFVDDRHDDILLFGRRRVKYTVNWGADPASLPFAASDGERPFGWSNRTFQVWKEERTHHARPWSRVALAAGLALKNLIQQVIVANAAHFERLAQSLARQRDQLRQSREEMRHRALHDSLTGLPNRARFREALAESIETSQRDGHYFSVALLDIDHFKTINDTLGHDKGDLLLRALAERIRESLPGDGLAARLGGDEFVLMLPQPAGEDPLARMERMIESLRQTILIEGDSFSITCSLGLAIGGADSEPGELLKQADLALYRAKADGRNCARPFDRKLETQALKRLEIDRAVLGRSPMDAIEILLQPQIAIGASDRQRRFEVLARWRDEDGAIIMPSDFIPAAERNGLIGSVTAAVLRQSIRLLREQLERDDEGVRLGINVSAADLEARGFARRLLEDLHAADVPPDLIEIEITESLLLRMTPSVKTSLNILDRGGVTLSLDDFGTGFSSMVYLRELPISNLKIDRGFIRGIEAPRDRNLVAGMIAMAHSIGKEVIAEGIETPRQLELLKELGCDWGQGYLWSRPVPPEEALQQKGGWTDGSGQAISGAGQM</sequence>
<dbReference type="HOGENOM" id="CLU_009207_0_0_6"/>
<dbReference type="InterPro" id="IPR003018">
    <property type="entry name" value="GAF"/>
</dbReference>
<dbReference type="InterPro" id="IPR029016">
    <property type="entry name" value="GAF-like_dom_sf"/>
</dbReference>
<dbReference type="GO" id="GO:0006355">
    <property type="term" value="P:regulation of DNA-templated transcription"/>
    <property type="evidence" value="ECO:0007669"/>
    <property type="project" value="InterPro"/>
</dbReference>
<dbReference type="PROSITE" id="PS50883">
    <property type="entry name" value="EAL"/>
    <property type="match status" value="1"/>
</dbReference>
<dbReference type="InterPro" id="IPR035965">
    <property type="entry name" value="PAS-like_dom_sf"/>
</dbReference>
<feature type="domain" description="GGDEF" evidence="11">
    <location>
        <begin position="715"/>
        <end position="846"/>
    </location>
</feature>
<gene>
    <name evidence="12" type="ordered locus">Thivi_4233</name>
</gene>
<dbReference type="PROSITE" id="PS50112">
    <property type="entry name" value="PAS"/>
    <property type="match status" value="1"/>
</dbReference>
<evidence type="ECO:0000256" key="5">
    <source>
        <dbReference type="ARBA" id="ARBA00023170"/>
    </source>
</evidence>
<dbReference type="InterPro" id="IPR043150">
    <property type="entry name" value="Phytochrome_PHY_sf"/>
</dbReference>
<dbReference type="SMART" id="SM00065">
    <property type="entry name" value="GAF"/>
    <property type="match status" value="1"/>
</dbReference>
<dbReference type="CDD" id="cd00130">
    <property type="entry name" value="PAS"/>
    <property type="match status" value="1"/>
</dbReference>
<feature type="domain" description="EAL" evidence="10">
    <location>
        <begin position="851"/>
        <end position="1109"/>
    </location>
</feature>
<dbReference type="SUPFAM" id="SSF55781">
    <property type="entry name" value="GAF domain-like"/>
    <property type="match status" value="2"/>
</dbReference>
<dbReference type="PROSITE" id="PS50887">
    <property type="entry name" value="GGDEF"/>
    <property type="match status" value="1"/>
</dbReference>
<dbReference type="Pfam" id="PF00989">
    <property type="entry name" value="PAS"/>
    <property type="match status" value="1"/>
</dbReference>
<dbReference type="InterPro" id="IPR016132">
    <property type="entry name" value="Phyto_chromo_attachment"/>
</dbReference>
<dbReference type="InterPro" id="IPR000160">
    <property type="entry name" value="GGDEF_dom"/>
</dbReference>
<dbReference type="Pfam" id="PF01590">
    <property type="entry name" value="GAF"/>
    <property type="match status" value="1"/>
</dbReference>
<dbReference type="KEGG" id="tvi:Thivi_4233"/>
<dbReference type="Pfam" id="PF00360">
    <property type="entry name" value="PHY"/>
    <property type="match status" value="1"/>
</dbReference>
<dbReference type="Gene3D" id="3.30.70.270">
    <property type="match status" value="1"/>
</dbReference>
<evidence type="ECO:0000259" key="10">
    <source>
        <dbReference type="PROSITE" id="PS50883"/>
    </source>
</evidence>
<dbReference type="Pfam" id="PF08446">
    <property type="entry name" value="PAS_2"/>
    <property type="match status" value="1"/>
</dbReference>
<dbReference type="GO" id="GO:0009584">
    <property type="term" value="P:detection of visible light"/>
    <property type="evidence" value="ECO:0007669"/>
    <property type="project" value="InterPro"/>
</dbReference>
<dbReference type="EMBL" id="CP003154">
    <property type="protein sequence ID" value="AFL76046.1"/>
    <property type="molecule type" value="Genomic_DNA"/>
</dbReference>
<feature type="coiled-coil region" evidence="6">
    <location>
        <begin position="657"/>
        <end position="684"/>
    </location>
</feature>
<evidence type="ECO:0000313" key="12">
    <source>
        <dbReference type="EMBL" id="AFL76046.1"/>
    </source>
</evidence>
<feature type="region of interest" description="Disordered" evidence="7">
    <location>
        <begin position="1101"/>
        <end position="1122"/>
    </location>
</feature>
<reference evidence="12 13" key="1">
    <citation type="submission" date="2012-06" db="EMBL/GenBank/DDBJ databases">
        <title>Complete sequence of Thiocystis violascens DSM 198.</title>
        <authorList>
            <consortium name="US DOE Joint Genome Institute"/>
            <person name="Lucas S."/>
            <person name="Han J."/>
            <person name="Lapidus A."/>
            <person name="Cheng J.-F."/>
            <person name="Goodwin L."/>
            <person name="Pitluck S."/>
            <person name="Peters L."/>
            <person name="Ovchinnikova G."/>
            <person name="Teshima H."/>
            <person name="Detter J.C."/>
            <person name="Han C."/>
            <person name="Tapia R."/>
            <person name="Land M."/>
            <person name="Hauser L."/>
            <person name="Kyrpides N."/>
            <person name="Ivanova N."/>
            <person name="Pagani I."/>
            <person name="Vogl K."/>
            <person name="Liu Z."/>
            <person name="Frigaard N.-U."/>
            <person name="Bryant D."/>
            <person name="Woyke T."/>
        </authorList>
    </citation>
    <scope>NUCLEOTIDE SEQUENCE [LARGE SCALE GENOMIC DNA]</scope>
    <source>
        <strain evidence="13">ATCC 17096 / DSM 198 / 6111</strain>
    </source>
</reference>
<keyword evidence="5" id="KW-0675">Receptor</keyword>
<dbReference type="InterPro" id="IPR013515">
    <property type="entry name" value="Phytochrome_cen-reg"/>
</dbReference>
<dbReference type="AlphaFoldDB" id="I3YGC8"/>
<dbReference type="Gene3D" id="3.30.450.40">
    <property type="match status" value="1"/>
</dbReference>
<evidence type="ECO:0000259" key="8">
    <source>
        <dbReference type="PROSITE" id="PS50046"/>
    </source>
</evidence>
<dbReference type="PROSITE" id="PS50046">
    <property type="entry name" value="PHYTOCHROME_2"/>
    <property type="match status" value="1"/>
</dbReference>
<dbReference type="eggNOG" id="COG4251">
    <property type="taxonomic scope" value="Bacteria"/>
</dbReference>
<evidence type="ECO:0000256" key="2">
    <source>
        <dbReference type="ARBA" id="ARBA00022543"/>
    </source>
</evidence>
<dbReference type="PANTHER" id="PTHR44757">
    <property type="entry name" value="DIGUANYLATE CYCLASE DGCP"/>
    <property type="match status" value="1"/>
</dbReference>
<dbReference type="GO" id="GO:0003824">
    <property type="term" value="F:catalytic activity"/>
    <property type="evidence" value="ECO:0007669"/>
    <property type="project" value="UniProtKB-ARBA"/>
</dbReference>
<dbReference type="Pfam" id="PF00563">
    <property type="entry name" value="EAL"/>
    <property type="match status" value="1"/>
</dbReference>
<dbReference type="InterPro" id="IPR035919">
    <property type="entry name" value="EAL_sf"/>
</dbReference>
<dbReference type="InterPro" id="IPR000014">
    <property type="entry name" value="PAS"/>
</dbReference>
<feature type="domain" description="PAS" evidence="9">
    <location>
        <begin position="23"/>
        <end position="66"/>
    </location>
</feature>
<evidence type="ECO:0000256" key="4">
    <source>
        <dbReference type="ARBA" id="ARBA00022991"/>
    </source>
</evidence>
<dbReference type="NCBIfam" id="TIGR00254">
    <property type="entry name" value="GGDEF"/>
    <property type="match status" value="1"/>
</dbReference>
<dbReference type="STRING" id="765911.Thivi_4233"/>
<dbReference type="RefSeq" id="WP_014780428.1">
    <property type="nucleotide sequence ID" value="NC_018012.1"/>
</dbReference>
<comment type="cofactor">
    <cofactor evidence="1">
        <name>Mg(2+)</name>
        <dbReference type="ChEBI" id="CHEBI:18420"/>
    </cofactor>
</comment>
<dbReference type="InterPro" id="IPR013767">
    <property type="entry name" value="PAS_fold"/>
</dbReference>
<name>I3YGC8_THIV6</name>
<evidence type="ECO:0000256" key="7">
    <source>
        <dbReference type="SAM" id="MobiDB-lite"/>
    </source>
</evidence>
<keyword evidence="2" id="KW-0600">Photoreceptor protein</keyword>
<dbReference type="PANTHER" id="PTHR44757:SF2">
    <property type="entry name" value="BIOFILM ARCHITECTURE MAINTENANCE PROTEIN MBAA"/>
    <property type="match status" value="1"/>
</dbReference>
<organism evidence="12 13">
    <name type="scientific">Thiocystis violascens (strain ATCC 17096 / DSM 198 / 6111)</name>
    <name type="common">Chromatium violascens</name>
    <dbReference type="NCBI Taxonomy" id="765911"/>
    <lineage>
        <taxon>Bacteria</taxon>
        <taxon>Pseudomonadati</taxon>
        <taxon>Pseudomonadota</taxon>
        <taxon>Gammaproteobacteria</taxon>
        <taxon>Chromatiales</taxon>
        <taxon>Chromatiaceae</taxon>
        <taxon>Thiocystis</taxon>
    </lineage>
</organism>
<dbReference type="InterPro" id="IPR052155">
    <property type="entry name" value="Biofilm_reg_signaling"/>
</dbReference>